<sequence length="79" mass="9091">MTEFTFNLNTKIKQAKLNSSSSFIIMVSGQLAYTSTNFMGTTTSHPHWYWSNSVDCSLKFVTWKEINLVVFVSARYLKL</sequence>
<evidence type="ECO:0000313" key="1">
    <source>
        <dbReference type="EMBL" id="JAP12828.1"/>
    </source>
</evidence>
<dbReference type="AlphaFoldDB" id="A0A0V0GXH2"/>
<dbReference type="EMBL" id="GEDG01028987">
    <property type="protein sequence ID" value="JAP12828.1"/>
    <property type="molecule type" value="Transcribed_RNA"/>
</dbReference>
<proteinExistence type="predicted"/>
<reference evidence="1" key="1">
    <citation type="submission" date="2015-12" db="EMBL/GenBank/DDBJ databases">
        <title>Gene expression during late stages of embryo sac development: a critical building block for successful pollen-pistil interactions.</title>
        <authorList>
            <person name="Liu Y."/>
            <person name="Joly V."/>
            <person name="Sabar M."/>
            <person name="Matton D.P."/>
        </authorList>
    </citation>
    <scope>NUCLEOTIDE SEQUENCE</scope>
</reference>
<accession>A0A0V0GXH2</accession>
<organism evidence="1">
    <name type="scientific">Solanum chacoense</name>
    <name type="common">Chaco potato</name>
    <dbReference type="NCBI Taxonomy" id="4108"/>
    <lineage>
        <taxon>Eukaryota</taxon>
        <taxon>Viridiplantae</taxon>
        <taxon>Streptophyta</taxon>
        <taxon>Embryophyta</taxon>
        <taxon>Tracheophyta</taxon>
        <taxon>Spermatophyta</taxon>
        <taxon>Magnoliopsida</taxon>
        <taxon>eudicotyledons</taxon>
        <taxon>Gunneridae</taxon>
        <taxon>Pentapetalae</taxon>
        <taxon>asterids</taxon>
        <taxon>lamiids</taxon>
        <taxon>Solanales</taxon>
        <taxon>Solanaceae</taxon>
        <taxon>Solanoideae</taxon>
        <taxon>Solaneae</taxon>
        <taxon>Solanum</taxon>
    </lineage>
</organism>
<protein>
    <submittedName>
        <fullName evidence="1">Putative ovule protein</fullName>
    </submittedName>
</protein>
<name>A0A0V0GXH2_SOLCH</name>